<accession>A0AAD5MU69</accession>
<sequence>MSETKLASVISPIAKTIDNISPTIALLLRPSIHATKIRPDPYIDGHSVAQQTPEFTHRYHGYPQAFVRVASVRLAEQAARATRNAHAQQGRASLDLSRSTSFPYFTA</sequence>
<dbReference type="AlphaFoldDB" id="A0AAD5MU69"/>
<feature type="compositionally biased region" description="Polar residues" evidence="1">
    <location>
        <begin position="85"/>
        <end position="107"/>
    </location>
</feature>
<evidence type="ECO:0000313" key="2">
    <source>
        <dbReference type="EMBL" id="KAJ1354091.1"/>
    </source>
</evidence>
<gene>
    <name evidence="2" type="ORF">KIN20_010909</name>
</gene>
<organism evidence="2 3">
    <name type="scientific">Parelaphostrongylus tenuis</name>
    <name type="common">Meningeal worm</name>
    <dbReference type="NCBI Taxonomy" id="148309"/>
    <lineage>
        <taxon>Eukaryota</taxon>
        <taxon>Metazoa</taxon>
        <taxon>Ecdysozoa</taxon>
        <taxon>Nematoda</taxon>
        <taxon>Chromadorea</taxon>
        <taxon>Rhabditida</taxon>
        <taxon>Rhabditina</taxon>
        <taxon>Rhabditomorpha</taxon>
        <taxon>Strongyloidea</taxon>
        <taxon>Metastrongylidae</taxon>
        <taxon>Parelaphostrongylus</taxon>
    </lineage>
</organism>
<comment type="caution">
    <text evidence="2">The sequence shown here is derived from an EMBL/GenBank/DDBJ whole genome shotgun (WGS) entry which is preliminary data.</text>
</comment>
<feature type="region of interest" description="Disordered" evidence="1">
    <location>
        <begin position="83"/>
        <end position="107"/>
    </location>
</feature>
<evidence type="ECO:0000256" key="1">
    <source>
        <dbReference type="SAM" id="MobiDB-lite"/>
    </source>
</evidence>
<keyword evidence="3" id="KW-1185">Reference proteome</keyword>
<name>A0AAD5MU69_PARTN</name>
<reference evidence="2" key="1">
    <citation type="submission" date="2021-06" db="EMBL/GenBank/DDBJ databases">
        <title>Parelaphostrongylus tenuis whole genome reference sequence.</title>
        <authorList>
            <person name="Garwood T.J."/>
            <person name="Larsen P.A."/>
            <person name="Fountain-Jones N.M."/>
            <person name="Garbe J.R."/>
            <person name="Macchietto M.G."/>
            <person name="Kania S.A."/>
            <person name="Gerhold R.W."/>
            <person name="Richards J.E."/>
            <person name="Wolf T.M."/>
        </authorList>
    </citation>
    <scope>NUCLEOTIDE SEQUENCE</scope>
    <source>
        <strain evidence="2">MNPRO001-30</strain>
        <tissue evidence="2">Meninges</tissue>
    </source>
</reference>
<dbReference type="EMBL" id="JAHQIW010001965">
    <property type="protein sequence ID" value="KAJ1354091.1"/>
    <property type="molecule type" value="Genomic_DNA"/>
</dbReference>
<protein>
    <submittedName>
        <fullName evidence="2">Uncharacterized protein</fullName>
    </submittedName>
</protein>
<evidence type="ECO:0000313" key="3">
    <source>
        <dbReference type="Proteomes" id="UP001196413"/>
    </source>
</evidence>
<proteinExistence type="predicted"/>
<dbReference type="Proteomes" id="UP001196413">
    <property type="component" value="Unassembled WGS sequence"/>
</dbReference>